<dbReference type="PRINTS" id="PR00463">
    <property type="entry name" value="EP450I"/>
</dbReference>
<dbReference type="InterPro" id="IPR036396">
    <property type="entry name" value="Cyt_P450_sf"/>
</dbReference>
<dbReference type="PANTHER" id="PTHR24299">
    <property type="entry name" value="CYTOCHROME P450 FAMILY 1"/>
    <property type="match status" value="1"/>
</dbReference>
<dbReference type="GO" id="GO:0004497">
    <property type="term" value="F:monooxygenase activity"/>
    <property type="evidence" value="ECO:0007669"/>
    <property type="project" value="InterPro"/>
</dbReference>
<organism evidence="3 4">
    <name type="scientific">Panicum virgatum</name>
    <name type="common">Blackwell switchgrass</name>
    <dbReference type="NCBI Taxonomy" id="38727"/>
    <lineage>
        <taxon>Eukaryota</taxon>
        <taxon>Viridiplantae</taxon>
        <taxon>Streptophyta</taxon>
        <taxon>Embryophyta</taxon>
        <taxon>Tracheophyta</taxon>
        <taxon>Spermatophyta</taxon>
        <taxon>Magnoliopsida</taxon>
        <taxon>Liliopsida</taxon>
        <taxon>Poales</taxon>
        <taxon>Poaceae</taxon>
        <taxon>PACMAD clade</taxon>
        <taxon>Panicoideae</taxon>
        <taxon>Panicodae</taxon>
        <taxon>Paniceae</taxon>
        <taxon>Panicinae</taxon>
        <taxon>Panicum</taxon>
        <taxon>Panicum sect. Hiantes</taxon>
    </lineage>
</organism>
<feature type="region of interest" description="Disordered" evidence="1">
    <location>
        <begin position="189"/>
        <end position="211"/>
    </location>
</feature>
<evidence type="ECO:0000256" key="1">
    <source>
        <dbReference type="SAM" id="MobiDB-lite"/>
    </source>
</evidence>
<dbReference type="AlphaFoldDB" id="A0A8T0NA23"/>
<dbReference type="InterPro" id="IPR002401">
    <property type="entry name" value="Cyt_P450_E_grp-I"/>
</dbReference>
<keyword evidence="2" id="KW-0472">Membrane</keyword>
<feature type="compositionally biased region" description="Gly residues" evidence="1">
    <location>
        <begin position="201"/>
        <end position="211"/>
    </location>
</feature>
<keyword evidence="4" id="KW-1185">Reference proteome</keyword>
<evidence type="ECO:0000313" key="3">
    <source>
        <dbReference type="EMBL" id="KAG2545718.1"/>
    </source>
</evidence>
<protein>
    <submittedName>
        <fullName evidence="3">Uncharacterized protein</fullName>
    </submittedName>
</protein>
<gene>
    <name evidence="3" type="ORF">PVAP13_9KG228071</name>
</gene>
<reference evidence="3" key="1">
    <citation type="submission" date="2020-05" db="EMBL/GenBank/DDBJ databases">
        <title>WGS assembly of Panicum virgatum.</title>
        <authorList>
            <person name="Lovell J.T."/>
            <person name="Jenkins J."/>
            <person name="Shu S."/>
            <person name="Juenger T.E."/>
            <person name="Schmutz J."/>
        </authorList>
    </citation>
    <scope>NUCLEOTIDE SEQUENCE</scope>
    <source>
        <strain evidence="3">AP13</strain>
    </source>
</reference>
<evidence type="ECO:0000256" key="2">
    <source>
        <dbReference type="SAM" id="Phobius"/>
    </source>
</evidence>
<dbReference type="Pfam" id="PF00067">
    <property type="entry name" value="p450"/>
    <property type="match status" value="1"/>
</dbReference>
<accession>A0A8T0NA23</accession>
<dbReference type="PANTHER" id="PTHR24299:SF63">
    <property type="entry name" value="ISOFLAVONE 2'-HYDROXYLASE"/>
    <property type="match status" value="1"/>
</dbReference>
<keyword evidence="2" id="KW-0812">Transmembrane</keyword>
<dbReference type="Proteomes" id="UP000823388">
    <property type="component" value="Chromosome 9K"/>
</dbReference>
<dbReference type="GO" id="GO:0016705">
    <property type="term" value="F:oxidoreductase activity, acting on paired donors, with incorporation or reduction of molecular oxygen"/>
    <property type="evidence" value="ECO:0007669"/>
    <property type="project" value="InterPro"/>
</dbReference>
<keyword evidence="2" id="KW-1133">Transmembrane helix</keyword>
<dbReference type="EMBL" id="CM029053">
    <property type="protein sequence ID" value="KAG2545718.1"/>
    <property type="molecule type" value="Genomic_DNA"/>
</dbReference>
<feature type="region of interest" description="Disordered" evidence="1">
    <location>
        <begin position="155"/>
        <end position="174"/>
    </location>
</feature>
<dbReference type="Gene3D" id="1.10.630.10">
    <property type="entry name" value="Cytochrome P450"/>
    <property type="match status" value="1"/>
</dbReference>
<dbReference type="SUPFAM" id="SSF48264">
    <property type="entry name" value="Cytochrome P450"/>
    <property type="match status" value="1"/>
</dbReference>
<name>A0A8T0NA23_PANVG</name>
<sequence>MAPAAAYVAILFLSFLFLFSLLGHRRRKINGESKRMPRLPPSPPTIPVLGHLHLLGKPIHAALARLAVRYGSVFSLRLGSREAVVVSSAACARECFTEHDVCFANRPRFPLAAARLLRRRHPPDVRLRALLAQHPPRGHGAAPVRAPRELHAPRHIRRGARHGAEDVPVRRGRPAAARVELKRRLFDVPRRGGRRRRHGHVPGGPGVHEGA</sequence>
<dbReference type="InterPro" id="IPR001128">
    <property type="entry name" value="Cyt_P450"/>
</dbReference>
<evidence type="ECO:0000313" key="4">
    <source>
        <dbReference type="Proteomes" id="UP000823388"/>
    </source>
</evidence>
<feature type="transmembrane region" description="Helical" evidence="2">
    <location>
        <begin position="6"/>
        <end position="24"/>
    </location>
</feature>
<dbReference type="GO" id="GO:0005506">
    <property type="term" value="F:iron ion binding"/>
    <property type="evidence" value="ECO:0007669"/>
    <property type="project" value="InterPro"/>
</dbReference>
<proteinExistence type="predicted"/>
<comment type="caution">
    <text evidence="3">The sequence shown here is derived from an EMBL/GenBank/DDBJ whole genome shotgun (WGS) entry which is preliminary data.</text>
</comment>
<feature type="compositionally biased region" description="Basic residues" evidence="1">
    <location>
        <begin position="191"/>
        <end position="200"/>
    </location>
</feature>
<dbReference type="GO" id="GO:0020037">
    <property type="term" value="F:heme binding"/>
    <property type="evidence" value="ECO:0007669"/>
    <property type="project" value="InterPro"/>
</dbReference>